<dbReference type="SMART" id="SM00460">
    <property type="entry name" value="TGc"/>
    <property type="match status" value="1"/>
</dbReference>
<evidence type="ECO:0000259" key="1">
    <source>
        <dbReference type="SMART" id="SM00460"/>
    </source>
</evidence>
<keyword evidence="3" id="KW-1185">Reference proteome</keyword>
<dbReference type="Gene3D" id="2.60.40.2250">
    <property type="match status" value="1"/>
</dbReference>
<dbReference type="PANTHER" id="PTHR33490:SF12">
    <property type="entry name" value="BLL5557 PROTEIN"/>
    <property type="match status" value="1"/>
</dbReference>
<evidence type="ECO:0000313" key="2">
    <source>
        <dbReference type="EMBL" id="GGA09874.1"/>
    </source>
</evidence>
<name>A0ABQ1FFQ0_9SPHN</name>
<organism evidence="2 3">
    <name type="scientific">Blastomonas marina</name>
    <dbReference type="NCBI Taxonomy" id="1867408"/>
    <lineage>
        <taxon>Bacteria</taxon>
        <taxon>Pseudomonadati</taxon>
        <taxon>Pseudomonadota</taxon>
        <taxon>Alphaproteobacteria</taxon>
        <taxon>Sphingomonadales</taxon>
        <taxon>Sphingomonadaceae</taxon>
        <taxon>Blastomonas</taxon>
    </lineage>
</organism>
<dbReference type="RefSeq" id="WP_188642581.1">
    <property type="nucleotide sequence ID" value="NZ_BMID01000001.1"/>
</dbReference>
<dbReference type="InterPro" id="IPR002931">
    <property type="entry name" value="Transglutaminase-like"/>
</dbReference>
<dbReference type="Pfam" id="PF01841">
    <property type="entry name" value="Transglut_core"/>
    <property type="match status" value="1"/>
</dbReference>
<gene>
    <name evidence="2" type="ORF">GCM10010923_20400</name>
</gene>
<comment type="caution">
    <text evidence="2">The sequence shown here is derived from an EMBL/GenBank/DDBJ whole genome shotgun (WGS) entry which is preliminary data.</text>
</comment>
<reference evidence="3" key="1">
    <citation type="journal article" date="2019" name="Int. J. Syst. Evol. Microbiol.">
        <title>The Global Catalogue of Microorganisms (GCM) 10K type strain sequencing project: providing services to taxonomists for standard genome sequencing and annotation.</title>
        <authorList>
            <consortium name="The Broad Institute Genomics Platform"/>
            <consortium name="The Broad Institute Genome Sequencing Center for Infectious Disease"/>
            <person name="Wu L."/>
            <person name="Ma J."/>
        </authorList>
    </citation>
    <scope>NUCLEOTIDE SEQUENCE [LARGE SCALE GENOMIC DNA]</scope>
    <source>
        <strain evidence="3">CGMCC 1.15297</strain>
    </source>
</reference>
<protein>
    <recommendedName>
        <fullName evidence="1">Transglutaminase-like domain-containing protein</fullName>
    </recommendedName>
</protein>
<feature type="domain" description="Transglutaminase-like" evidence="1">
    <location>
        <begin position="158"/>
        <end position="224"/>
    </location>
</feature>
<dbReference type="EMBL" id="BMID01000001">
    <property type="protein sequence ID" value="GGA09874.1"/>
    <property type="molecule type" value="Genomic_DNA"/>
</dbReference>
<dbReference type="Gene3D" id="3.10.620.30">
    <property type="match status" value="1"/>
</dbReference>
<proteinExistence type="predicted"/>
<evidence type="ECO:0000313" key="3">
    <source>
        <dbReference type="Proteomes" id="UP000603317"/>
    </source>
</evidence>
<accession>A0ABQ1FFQ0</accession>
<dbReference type="SUPFAM" id="SSF54001">
    <property type="entry name" value="Cysteine proteinases"/>
    <property type="match status" value="1"/>
</dbReference>
<dbReference type="Proteomes" id="UP000603317">
    <property type="component" value="Unassembled WGS sequence"/>
</dbReference>
<sequence length="264" mass="28963">MKLDIETHLKVRLDRPTDILLQIEAADIPEQRVVECSLDHSAGEHFARVPAQDMIGERIWLRAEGEVAIDYTATIEPRRDLSPVPSLEALPAHRLPGEVVPYLFDSRYCQADRFQAFVDAEFGGTSGGKRMEAICDWLSRKFAYVPGASGPHTTALDSFVERRGVCRDYAHVTIAMARASLIPARYVSLYGPEVDPQDFHAVAEVFLASDDGEGGEWQPVDATGMVEAADMVKIGVGRDAADVSFLTSFGQLQLVDKSVSVARA</sequence>
<dbReference type="PANTHER" id="PTHR33490">
    <property type="entry name" value="BLR5614 PROTEIN-RELATED"/>
    <property type="match status" value="1"/>
</dbReference>
<dbReference type="InterPro" id="IPR038765">
    <property type="entry name" value="Papain-like_cys_pep_sf"/>
</dbReference>